<dbReference type="Pfam" id="PF00482">
    <property type="entry name" value="T2SSF"/>
    <property type="match status" value="2"/>
</dbReference>
<evidence type="ECO:0000313" key="13">
    <source>
        <dbReference type="Proteomes" id="UP000254060"/>
    </source>
</evidence>
<dbReference type="Proteomes" id="UP000254060">
    <property type="component" value="Unassembled WGS sequence"/>
</dbReference>
<evidence type="ECO:0000256" key="4">
    <source>
        <dbReference type="ARBA" id="ARBA00022475"/>
    </source>
</evidence>
<protein>
    <submittedName>
        <fullName evidence="12">Cholera toxin secretion protein epsF</fullName>
    </submittedName>
</protein>
<dbReference type="PROSITE" id="PS00874">
    <property type="entry name" value="T2SP_F"/>
    <property type="match status" value="1"/>
</dbReference>
<dbReference type="AlphaFoldDB" id="A0A377FWS4"/>
<feature type="transmembrane region" description="Helical" evidence="10">
    <location>
        <begin position="221"/>
        <end position="241"/>
    </location>
</feature>
<keyword evidence="4" id="KW-1003">Cell membrane</keyword>
<feature type="domain" description="Type II secretion system protein GspF" evidence="11">
    <location>
        <begin position="273"/>
        <end position="394"/>
    </location>
</feature>
<evidence type="ECO:0000256" key="9">
    <source>
        <dbReference type="RuleBase" id="RU003923"/>
    </source>
</evidence>
<keyword evidence="7 10" id="KW-1133">Transmembrane helix</keyword>
<evidence type="ECO:0000256" key="2">
    <source>
        <dbReference type="ARBA" id="ARBA00005745"/>
    </source>
</evidence>
<keyword evidence="3 9" id="KW-0813">Transport</keyword>
<keyword evidence="5" id="KW-0997">Cell inner membrane</keyword>
<name>A0A377FWS4_9BACL</name>
<evidence type="ECO:0000256" key="7">
    <source>
        <dbReference type="ARBA" id="ARBA00022989"/>
    </source>
</evidence>
<gene>
    <name evidence="12" type="primary">epsF_2</name>
    <name evidence="12" type="ORF">NCTC13163_02110</name>
</gene>
<evidence type="ECO:0000256" key="3">
    <source>
        <dbReference type="ARBA" id="ARBA00022448"/>
    </source>
</evidence>
<accession>A0A377FWS4</accession>
<dbReference type="Gene3D" id="1.20.81.30">
    <property type="entry name" value="Type II secretion system (T2SS), domain F"/>
    <property type="match status" value="2"/>
</dbReference>
<sequence length="405" mass="45011">MAIFQYEGKLLNGRRKKGRITAISLREAKEKLREESILVTELSELESTGLNTEINLLPERVKIEHLIMYVRQFATLIRAGVPIVRATSILRVQTESKVLKKTLSQVEDDLREGIAYSEAIKKHPRVFSNFFSSMALAGEASGNLEEALDQIGLQLQKQYDVKRKVISALTYPLVVSIVAIGVVAFLMVNVVPTFASIFGQLGGELPLITRLVVAVSDFVAAYWWLIFGVALLGILVFTWMLKRDKERFIIDGLLLKMPIFGPIVLKSQIALLTRSLAVLLQAAVPILSAIEITEKIVSNRVIRKGLGEARNSMAQGIPLHEPLMRNNNFPPLMTQMIAVGEESGDLDSMLNEVAEFYETEVETTTDRLKSIIEPLLIVVLASIVGVIVIAIVVPMFQIYGDIQNQ</sequence>
<reference evidence="12 13" key="1">
    <citation type="submission" date="2018-06" db="EMBL/GenBank/DDBJ databases">
        <authorList>
            <consortium name="Pathogen Informatics"/>
            <person name="Doyle S."/>
        </authorList>
    </citation>
    <scope>NUCLEOTIDE SEQUENCE [LARGE SCALE GENOMIC DNA]</scope>
    <source>
        <strain evidence="12 13">NCTC13163</strain>
    </source>
</reference>
<dbReference type="GO" id="GO:0005886">
    <property type="term" value="C:plasma membrane"/>
    <property type="evidence" value="ECO:0007669"/>
    <property type="project" value="UniProtKB-SubCell"/>
</dbReference>
<evidence type="ECO:0000256" key="8">
    <source>
        <dbReference type="ARBA" id="ARBA00023136"/>
    </source>
</evidence>
<comment type="similarity">
    <text evidence="2 9">Belongs to the GSP F family.</text>
</comment>
<dbReference type="FunFam" id="1.20.81.30:FF:000001">
    <property type="entry name" value="Type II secretion system protein F"/>
    <property type="match status" value="2"/>
</dbReference>
<dbReference type="InterPro" id="IPR018076">
    <property type="entry name" value="T2SS_GspF_dom"/>
</dbReference>
<evidence type="ECO:0000256" key="6">
    <source>
        <dbReference type="ARBA" id="ARBA00022692"/>
    </source>
</evidence>
<keyword evidence="8 10" id="KW-0472">Membrane</keyword>
<feature type="transmembrane region" description="Helical" evidence="10">
    <location>
        <begin position="173"/>
        <end position="201"/>
    </location>
</feature>
<evidence type="ECO:0000256" key="1">
    <source>
        <dbReference type="ARBA" id="ARBA00004429"/>
    </source>
</evidence>
<feature type="domain" description="Type II secretion system protein GspF" evidence="11">
    <location>
        <begin position="70"/>
        <end position="192"/>
    </location>
</feature>
<keyword evidence="6 9" id="KW-0812">Transmembrane</keyword>
<dbReference type="STRING" id="1397694.GCA_000702585_02599"/>
<dbReference type="InterPro" id="IPR042094">
    <property type="entry name" value="T2SS_GspF_sf"/>
</dbReference>
<proteinExistence type="inferred from homology"/>
<comment type="subcellular location">
    <subcellularLocation>
        <location evidence="1">Cell inner membrane</location>
        <topology evidence="1">Multi-pass membrane protein</topology>
    </subcellularLocation>
    <subcellularLocation>
        <location evidence="9">Cell membrane</location>
        <topology evidence="9">Multi-pass membrane protein</topology>
    </subcellularLocation>
</comment>
<dbReference type="PANTHER" id="PTHR30012:SF0">
    <property type="entry name" value="TYPE II SECRETION SYSTEM PROTEIN F-RELATED"/>
    <property type="match status" value="1"/>
</dbReference>
<dbReference type="InterPro" id="IPR001992">
    <property type="entry name" value="T2SS_GspF/T4SS_PilC_CS"/>
</dbReference>
<dbReference type="GO" id="GO:0015628">
    <property type="term" value="P:protein secretion by the type II secretion system"/>
    <property type="evidence" value="ECO:0007669"/>
    <property type="project" value="TreeGrafter"/>
</dbReference>
<evidence type="ECO:0000256" key="5">
    <source>
        <dbReference type="ARBA" id="ARBA00022519"/>
    </source>
</evidence>
<dbReference type="EMBL" id="UGGP01000001">
    <property type="protein sequence ID" value="STO08733.1"/>
    <property type="molecule type" value="Genomic_DNA"/>
</dbReference>
<evidence type="ECO:0000313" key="12">
    <source>
        <dbReference type="EMBL" id="STO08733.1"/>
    </source>
</evidence>
<evidence type="ECO:0000259" key="11">
    <source>
        <dbReference type="Pfam" id="PF00482"/>
    </source>
</evidence>
<feature type="transmembrane region" description="Helical" evidence="10">
    <location>
        <begin position="375"/>
        <end position="399"/>
    </location>
</feature>
<dbReference type="InterPro" id="IPR003004">
    <property type="entry name" value="GspF/PilC"/>
</dbReference>
<dbReference type="PANTHER" id="PTHR30012">
    <property type="entry name" value="GENERAL SECRETION PATHWAY PROTEIN"/>
    <property type="match status" value="1"/>
</dbReference>
<dbReference type="PRINTS" id="PR00812">
    <property type="entry name" value="BCTERIALGSPF"/>
</dbReference>
<dbReference type="OrthoDB" id="9805682at2"/>
<dbReference type="RefSeq" id="WP_029335627.1">
    <property type="nucleotide sequence ID" value="NZ_UGGP01000001.1"/>
</dbReference>
<evidence type="ECO:0000256" key="10">
    <source>
        <dbReference type="SAM" id="Phobius"/>
    </source>
</evidence>
<organism evidence="12 13">
    <name type="scientific">Exiguobacterium aurantiacum</name>
    <dbReference type="NCBI Taxonomy" id="33987"/>
    <lineage>
        <taxon>Bacteria</taxon>
        <taxon>Bacillati</taxon>
        <taxon>Bacillota</taxon>
        <taxon>Bacilli</taxon>
        <taxon>Bacillales</taxon>
        <taxon>Bacillales Family XII. Incertae Sedis</taxon>
        <taxon>Exiguobacterium</taxon>
    </lineage>
</organism>